<dbReference type="Pfam" id="PF03551">
    <property type="entry name" value="PadR"/>
    <property type="match status" value="1"/>
</dbReference>
<feature type="domain" description="Transcription regulator PadR N-terminal" evidence="1">
    <location>
        <begin position="12"/>
        <end position="86"/>
    </location>
</feature>
<accession>A0A6J4NH05</accession>
<dbReference type="AlphaFoldDB" id="A0A6J4NH05"/>
<protein>
    <recommendedName>
        <fullName evidence="1">Transcription regulator PadR N-terminal domain-containing protein</fullName>
    </recommendedName>
</protein>
<gene>
    <name evidence="2" type="ORF">AVDCRST_MAG32-2100</name>
</gene>
<dbReference type="PANTHER" id="PTHR43252:SF6">
    <property type="entry name" value="NEGATIVE TRANSCRIPTION REGULATOR PADR"/>
    <property type="match status" value="1"/>
</dbReference>
<dbReference type="InterPro" id="IPR036388">
    <property type="entry name" value="WH-like_DNA-bd_sf"/>
</dbReference>
<dbReference type="InterPro" id="IPR036390">
    <property type="entry name" value="WH_DNA-bd_sf"/>
</dbReference>
<dbReference type="SUPFAM" id="SSF46785">
    <property type="entry name" value="Winged helix' DNA-binding domain"/>
    <property type="match status" value="1"/>
</dbReference>
<sequence length="201" mass="22203">MSQDLPVTGYALLGLLTFGDELTGYELKQRADITLRFYWVSPAMSQIYTELRRLTEHGLVEPRTRPDGGREVTTYAITEAGRAALRSWMDTTPAGFPVLKHTVLLRLLMGHAAEPGRIAATLEEYVAELAQAREVLAAVREMLRGADEPGEPFHFPAVVADWGLDYFAAETQHAHRALGRLVPRCPTPPEDAAGGVPRLLR</sequence>
<proteinExistence type="predicted"/>
<organism evidence="2">
    <name type="scientific">uncultured Nocardioides sp</name>
    <dbReference type="NCBI Taxonomy" id="198441"/>
    <lineage>
        <taxon>Bacteria</taxon>
        <taxon>Bacillati</taxon>
        <taxon>Actinomycetota</taxon>
        <taxon>Actinomycetes</taxon>
        <taxon>Propionibacteriales</taxon>
        <taxon>Nocardioidaceae</taxon>
        <taxon>Nocardioides</taxon>
        <taxon>environmental samples</taxon>
    </lineage>
</organism>
<dbReference type="EMBL" id="CADCUM010000086">
    <property type="protein sequence ID" value="CAA9387553.1"/>
    <property type="molecule type" value="Genomic_DNA"/>
</dbReference>
<evidence type="ECO:0000259" key="1">
    <source>
        <dbReference type="Pfam" id="PF03551"/>
    </source>
</evidence>
<name>A0A6J4NH05_9ACTN</name>
<dbReference type="InterPro" id="IPR005149">
    <property type="entry name" value="Tscrpt_reg_PadR_N"/>
</dbReference>
<evidence type="ECO:0000313" key="2">
    <source>
        <dbReference type="EMBL" id="CAA9387553.1"/>
    </source>
</evidence>
<dbReference type="PANTHER" id="PTHR43252">
    <property type="entry name" value="TRANSCRIPTIONAL REGULATOR YQJI"/>
    <property type="match status" value="1"/>
</dbReference>
<dbReference type="Gene3D" id="1.10.10.10">
    <property type="entry name" value="Winged helix-like DNA-binding domain superfamily/Winged helix DNA-binding domain"/>
    <property type="match status" value="1"/>
</dbReference>
<reference evidence="2" key="1">
    <citation type="submission" date="2020-02" db="EMBL/GenBank/DDBJ databases">
        <authorList>
            <person name="Meier V. D."/>
        </authorList>
    </citation>
    <scope>NUCLEOTIDE SEQUENCE</scope>
    <source>
        <strain evidence="2">AVDCRST_MAG32</strain>
    </source>
</reference>